<dbReference type="Proteomes" id="UP000682134">
    <property type="component" value="Unassembled WGS sequence"/>
</dbReference>
<evidence type="ECO:0000313" key="2">
    <source>
        <dbReference type="Proteomes" id="UP000682134"/>
    </source>
</evidence>
<dbReference type="Gene3D" id="1.20.120.450">
    <property type="entry name" value="dinb family like domain"/>
    <property type="match status" value="1"/>
</dbReference>
<proteinExistence type="predicted"/>
<gene>
    <name evidence="1" type="ORF">J5Y03_04900</name>
</gene>
<sequence>MELFYKLSYHRMIDHYLPKLIQTVDMLTIQNLWQEEKGINSIGGIILHICEHIKRNTERYANPNIKYNEGIEGYFPSLDIEPNILSLKVQEVFNNWKKEFEKVITENNNIEIDAYNLFHLVEHTGYHLGQIVDRTKRITKKPFNFCQNGLNEKNLRTMIENSL</sequence>
<keyword evidence="2" id="KW-1185">Reference proteome</keyword>
<reference evidence="1" key="1">
    <citation type="submission" date="2021-04" db="EMBL/GenBank/DDBJ databases">
        <title>Genome seq and assembly of Bacillus sp.</title>
        <authorList>
            <person name="Chhetri G."/>
        </authorList>
    </citation>
    <scope>NUCLEOTIDE SEQUENCE</scope>
    <source>
        <strain evidence="1">RG28</strain>
    </source>
</reference>
<evidence type="ECO:0008006" key="3">
    <source>
        <dbReference type="Google" id="ProtNLM"/>
    </source>
</evidence>
<protein>
    <recommendedName>
        <fullName evidence="3">DinB family protein</fullName>
    </recommendedName>
</protein>
<dbReference type="RefSeq" id="WP_209403094.1">
    <property type="nucleotide sequence ID" value="NZ_JAGIYQ010000002.1"/>
</dbReference>
<organism evidence="1 2">
    <name type="scientific">Gottfriedia endophytica</name>
    <dbReference type="NCBI Taxonomy" id="2820819"/>
    <lineage>
        <taxon>Bacteria</taxon>
        <taxon>Bacillati</taxon>
        <taxon>Bacillota</taxon>
        <taxon>Bacilli</taxon>
        <taxon>Bacillales</taxon>
        <taxon>Bacillaceae</taxon>
        <taxon>Gottfriedia</taxon>
    </lineage>
</organism>
<evidence type="ECO:0000313" key="1">
    <source>
        <dbReference type="EMBL" id="MBP0724524.1"/>
    </source>
</evidence>
<dbReference type="InterPro" id="IPR034660">
    <property type="entry name" value="DinB/YfiT-like"/>
</dbReference>
<dbReference type="AlphaFoldDB" id="A0A940NFI3"/>
<name>A0A940NFI3_9BACI</name>
<accession>A0A940NFI3</accession>
<dbReference type="SUPFAM" id="SSF109854">
    <property type="entry name" value="DinB/YfiT-like putative metalloenzymes"/>
    <property type="match status" value="1"/>
</dbReference>
<comment type="caution">
    <text evidence="1">The sequence shown here is derived from an EMBL/GenBank/DDBJ whole genome shotgun (WGS) entry which is preliminary data.</text>
</comment>
<dbReference type="EMBL" id="JAGIYQ010000002">
    <property type="protein sequence ID" value="MBP0724524.1"/>
    <property type="molecule type" value="Genomic_DNA"/>
</dbReference>